<reference evidence="3 4" key="1">
    <citation type="submission" date="2011-11" db="EMBL/GenBank/DDBJ databases">
        <title>The Noncontiguous Finished genome of Desulfosporosinus youngiae DSM 17734.</title>
        <authorList>
            <consortium name="US DOE Joint Genome Institute (JGI-PGF)"/>
            <person name="Lucas S."/>
            <person name="Han J."/>
            <person name="Lapidus A."/>
            <person name="Cheng J.-F."/>
            <person name="Goodwin L."/>
            <person name="Pitluck S."/>
            <person name="Peters L."/>
            <person name="Ovchinnikova G."/>
            <person name="Lu M."/>
            <person name="Land M.L."/>
            <person name="Hauser L."/>
            <person name="Pester M."/>
            <person name="Spring S."/>
            <person name="Ollivier B."/>
            <person name="Rattei T."/>
            <person name="Klenk H.-P."/>
            <person name="Wagner M."/>
            <person name="Loy A."/>
            <person name="Woyke T.J."/>
        </authorList>
    </citation>
    <scope>NUCLEOTIDE SEQUENCE [LARGE SCALE GENOMIC DNA]</scope>
    <source>
        <strain evidence="3 4">DSM 17734</strain>
    </source>
</reference>
<keyword evidence="3" id="KW-0378">Hydrolase</keyword>
<keyword evidence="3" id="KW-0012">Acyltransferase</keyword>
<keyword evidence="1" id="KW-1133">Transmembrane helix</keyword>
<evidence type="ECO:0000259" key="2">
    <source>
        <dbReference type="Pfam" id="PF12697"/>
    </source>
</evidence>
<dbReference type="eggNOG" id="COG0596">
    <property type="taxonomic scope" value="Bacteria"/>
</dbReference>
<feature type="domain" description="AB hydrolase-1" evidence="2">
    <location>
        <begin position="57"/>
        <end position="281"/>
    </location>
</feature>
<evidence type="ECO:0000313" key="3">
    <source>
        <dbReference type="EMBL" id="EHQ88491.1"/>
    </source>
</evidence>
<gene>
    <name evidence="3" type="ORF">DesyoDRAFT_1329</name>
</gene>
<accession>H5Y2E3</accession>
<dbReference type="EMBL" id="CM001441">
    <property type="protein sequence ID" value="EHQ88491.1"/>
    <property type="molecule type" value="Genomic_DNA"/>
</dbReference>
<dbReference type="Gene3D" id="3.40.50.1820">
    <property type="entry name" value="alpha/beta hydrolase"/>
    <property type="match status" value="1"/>
</dbReference>
<dbReference type="InterPro" id="IPR029058">
    <property type="entry name" value="AB_hydrolase_fold"/>
</dbReference>
<dbReference type="SUPFAM" id="SSF53474">
    <property type="entry name" value="alpha/beta-Hydrolases"/>
    <property type="match status" value="1"/>
</dbReference>
<dbReference type="AlphaFoldDB" id="H5Y2E3"/>
<dbReference type="OrthoDB" id="5513277at2"/>
<keyword evidence="3" id="KW-0808">Transferase</keyword>
<keyword evidence="1" id="KW-0472">Membrane</keyword>
<dbReference type="Proteomes" id="UP000005104">
    <property type="component" value="Chromosome"/>
</dbReference>
<protein>
    <submittedName>
        <fullName evidence="3">Putative hydrolase or acyltransferase of alpha/beta superfamily</fullName>
    </submittedName>
</protein>
<evidence type="ECO:0000256" key="1">
    <source>
        <dbReference type="SAM" id="Phobius"/>
    </source>
</evidence>
<organism evidence="3 4">
    <name type="scientific">Desulfosporosinus youngiae DSM 17734</name>
    <dbReference type="NCBI Taxonomy" id="768710"/>
    <lineage>
        <taxon>Bacteria</taxon>
        <taxon>Bacillati</taxon>
        <taxon>Bacillota</taxon>
        <taxon>Clostridia</taxon>
        <taxon>Eubacteriales</taxon>
        <taxon>Desulfitobacteriaceae</taxon>
        <taxon>Desulfosporosinus</taxon>
    </lineage>
</organism>
<dbReference type="GO" id="GO:0016787">
    <property type="term" value="F:hydrolase activity"/>
    <property type="evidence" value="ECO:0007669"/>
    <property type="project" value="UniProtKB-KW"/>
</dbReference>
<proteinExistence type="predicted"/>
<dbReference type="RefSeq" id="WP_007780943.1">
    <property type="nucleotide sequence ID" value="NZ_CM001441.1"/>
</dbReference>
<dbReference type="InterPro" id="IPR000073">
    <property type="entry name" value="AB_hydrolase_1"/>
</dbReference>
<sequence length="299" mass="33510">MAKISSIYVNPKNKAKIMSIYNKHLSQWPVPYESLDVPTRYGRTHIIASGPKEGPPIVLLHGQGGTATMWLPNILALSRDYRTYAIDTIGDLGKSELDDLNIYPKNGRNYSEWLGDVFNELGINQTFVIGESRGGWITINLSIYAPERVKGIVLLAPVGISSLLGFILKTILMMGFHPTDSEKVKFLRWSLGNNPLVCELLDEILITSMNCRAKYSWPSKFSSKKLKQISAPTLLFVSGSDPTFNKQKDIDRAVKMIPNNQLEFMAAGSHAMNIENPDFVNNRIIDFLKGIEMAKENFI</sequence>
<dbReference type="STRING" id="768710.DesyoDRAFT_1329"/>
<name>H5Y2E3_9FIRM</name>
<evidence type="ECO:0000313" key="4">
    <source>
        <dbReference type="Proteomes" id="UP000005104"/>
    </source>
</evidence>
<keyword evidence="1" id="KW-0812">Transmembrane</keyword>
<dbReference type="GO" id="GO:0016746">
    <property type="term" value="F:acyltransferase activity"/>
    <property type="evidence" value="ECO:0007669"/>
    <property type="project" value="UniProtKB-KW"/>
</dbReference>
<dbReference type="PANTHER" id="PTHR46438">
    <property type="entry name" value="ALPHA/BETA-HYDROLASES SUPERFAMILY PROTEIN"/>
    <property type="match status" value="1"/>
</dbReference>
<dbReference type="Pfam" id="PF12697">
    <property type="entry name" value="Abhydrolase_6"/>
    <property type="match status" value="1"/>
</dbReference>
<feature type="transmembrane region" description="Helical" evidence="1">
    <location>
        <begin position="152"/>
        <end position="176"/>
    </location>
</feature>
<dbReference type="HOGENOM" id="CLU_020336_27_3_9"/>
<keyword evidence="4" id="KW-1185">Reference proteome</keyword>